<comment type="similarity">
    <text evidence="7">Belongs to the RnpA family.</text>
</comment>
<comment type="caution">
    <text evidence="10">The sequence shown here is derived from an EMBL/GenBank/DDBJ whole genome shotgun (WGS) entry which is preliminary data.</text>
</comment>
<dbReference type="HAMAP" id="MF_00227">
    <property type="entry name" value="RNase_P"/>
    <property type="match status" value="1"/>
</dbReference>
<evidence type="ECO:0000256" key="5">
    <source>
        <dbReference type="ARBA" id="ARBA00022801"/>
    </source>
</evidence>
<dbReference type="AlphaFoldDB" id="A0A4V2KTY8"/>
<feature type="region of interest" description="Disordered" evidence="9">
    <location>
        <begin position="109"/>
        <end position="143"/>
    </location>
</feature>
<evidence type="ECO:0000256" key="9">
    <source>
        <dbReference type="SAM" id="MobiDB-lite"/>
    </source>
</evidence>
<dbReference type="GO" id="GO:0004526">
    <property type="term" value="F:ribonuclease P activity"/>
    <property type="evidence" value="ECO:0007669"/>
    <property type="project" value="UniProtKB-UniRule"/>
</dbReference>
<keyword evidence="3 7" id="KW-0540">Nuclease</keyword>
<dbReference type="NCBIfam" id="TIGR00188">
    <property type="entry name" value="rnpA"/>
    <property type="match status" value="1"/>
</dbReference>
<dbReference type="InterPro" id="IPR020539">
    <property type="entry name" value="RNase_P_CS"/>
</dbReference>
<dbReference type="GO" id="GO:0042781">
    <property type="term" value="F:3'-tRNA processing endoribonuclease activity"/>
    <property type="evidence" value="ECO:0007669"/>
    <property type="project" value="TreeGrafter"/>
</dbReference>
<dbReference type="InterPro" id="IPR020568">
    <property type="entry name" value="Ribosomal_Su5_D2-typ_SF"/>
</dbReference>
<dbReference type="Gene3D" id="3.30.230.10">
    <property type="match status" value="1"/>
</dbReference>
<dbReference type="PANTHER" id="PTHR33992:SF1">
    <property type="entry name" value="RIBONUCLEASE P PROTEIN COMPONENT"/>
    <property type="match status" value="1"/>
</dbReference>
<dbReference type="GO" id="GO:0001682">
    <property type="term" value="P:tRNA 5'-leader removal"/>
    <property type="evidence" value="ECO:0007669"/>
    <property type="project" value="UniProtKB-UniRule"/>
</dbReference>
<keyword evidence="6 7" id="KW-0694">RNA-binding</keyword>
<dbReference type="InterPro" id="IPR014721">
    <property type="entry name" value="Ribsml_uS5_D2-typ_fold_subgr"/>
</dbReference>
<feature type="compositionally biased region" description="Basic and acidic residues" evidence="9">
    <location>
        <begin position="134"/>
        <end position="143"/>
    </location>
</feature>
<comment type="catalytic activity">
    <reaction evidence="7">
        <text>Endonucleolytic cleavage of RNA, removing 5'-extranucleotides from tRNA precursor.</text>
        <dbReference type="EC" id="3.1.26.5"/>
    </reaction>
</comment>
<keyword evidence="11" id="KW-1185">Reference proteome</keyword>
<dbReference type="PANTHER" id="PTHR33992">
    <property type="entry name" value="RIBONUCLEASE P PROTEIN COMPONENT"/>
    <property type="match status" value="1"/>
</dbReference>
<keyword evidence="5 7" id="KW-0378">Hydrolase</keyword>
<proteinExistence type="inferred from homology"/>
<reference evidence="10 11" key="1">
    <citation type="submission" date="2019-02" db="EMBL/GenBank/DDBJ databases">
        <title>Siculibacillus lacustris gen. nov., sp. nov., a new rosette-forming bacterium isolated from a freshwater crater lake (Lake St. Ana, Romania).</title>
        <authorList>
            <person name="Felfoldi T."/>
            <person name="Marton Z."/>
            <person name="Szabo A."/>
            <person name="Mentes A."/>
            <person name="Boka K."/>
            <person name="Marialigeti K."/>
            <person name="Mathe I."/>
            <person name="Koncz M."/>
            <person name="Schumann P."/>
            <person name="Toth E."/>
        </authorList>
    </citation>
    <scope>NUCLEOTIDE SEQUENCE [LARGE SCALE GENOMIC DNA]</scope>
    <source>
        <strain evidence="10 11">SA-279</strain>
    </source>
</reference>
<dbReference type="GO" id="GO:0000049">
    <property type="term" value="F:tRNA binding"/>
    <property type="evidence" value="ECO:0007669"/>
    <property type="project" value="UniProtKB-UniRule"/>
</dbReference>
<dbReference type="OrthoDB" id="9810867at2"/>
<protein>
    <recommendedName>
        <fullName evidence="7 8">Ribonuclease P protein component</fullName>
        <shortName evidence="7">RNase P protein</shortName>
        <shortName evidence="7">RNaseP protein</shortName>
        <ecNumber evidence="7 8">3.1.26.5</ecNumber>
    </recommendedName>
    <alternativeName>
        <fullName evidence="7">Protein C5</fullName>
    </alternativeName>
</protein>
<dbReference type="InterPro" id="IPR000100">
    <property type="entry name" value="RNase_P"/>
</dbReference>
<evidence type="ECO:0000313" key="11">
    <source>
        <dbReference type="Proteomes" id="UP000292781"/>
    </source>
</evidence>
<name>A0A4V2KTY8_9HYPH</name>
<comment type="subunit">
    <text evidence="7">Consists of a catalytic RNA component (M1 or rnpB) and a protein subunit.</text>
</comment>
<dbReference type="Proteomes" id="UP000292781">
    <property type="component" value="Unassembled WGS sequence"/>
</dbReference>
<evidence type="ECO:0000256" key="4">
    <source>
        <dbReference type="ARBA" id="ARBA00022759"/>
    </source>
</evidence>
<evidence type="ECO:0000256" key="1">
    <source>
        <dbReference type="ARBA" id="ARBA00002663"/>
    </source>
</evidence>
<dbReference type="EMBL" id="SJFN01000008">
    <property type="protein sequence ID" value="TBW39265.1"/>
    <property type="molecule type" value="Genomic_DNA"/>
</dbReference>
<dbReference type="RefSeq" id="WP_131307666.1">
    <property type="nucleotide sequence ID" value="NZ_SJFN01000008.1"/>
</dbReference>
<evidence type="ECO:0000256" key="2">
    <source>
        <dbReference type="ARBA" id="ARBA00022694"/>
    </source>
</evidence>
<evidence type="ECO:0000256" key="3">
    <source>
        <dbReference type="ARBA" id="ARBA00022722"/>
    </source>
</evidence>
<sequence>MDRLKKRAEFLAVARGVRSPRHAFVLQAALAPDPAAAPRCGFTVTKKVGNAVVRNRIRRRLREAVRLQSDALGRAGCDHVLIGRREALSQPFATLAADLVSAFRQAHKRLPAPPSTVGASLRVDGPDPAAPRHPRGETPGRTR</sequence>
<evidence type="ECO:0000256" key="6">
    <source>
        <dbReference type="ARBA" id="ARBA00022884"/>
    </source>
</evidence>
<evidence type="ECO:0000256" key="8">
    <source>
        <dbReference type="NCBIfam" id="TIGR00188"/>
    </source>
</evidence>
<dbReference type="Pfam" id="PF00825">
    <property type="entry name" value="Ribonuclease_P"/>
    <property type="match status" value="1"/>
</dbReference>
<keyword evidence="4 7" id="KW-0255">Endonuclease</keyword>
<dbReference type="SUPFAM" id="SSF54211">
    <property type="entry name" value="Ribosomal protein S5 domain 2-like"/>
    <property type="match status" value="1"/>
</dbReference>
<dbReference type="EC" id="3.1.26.5" evidence="7 8"/>
<organism evidence="10 11">
    <name type="scientific">Siculibacillus lacustris</name>
    <dbReference type="NCBI Taxonomy" id="1549641"/>
    <lineage>
        <taxon>Bacteria</taxon>
        <taxon>Pseudomonadati</taxon>
        <taxon>Pseudomonadota</taxon>
        <taxon>Alphaproteobacteria</taxon>
        <taxon>Hyphomicrobiales</taxon>
        <taxon>Ancalomicrobiaceae</taxon>
        <taxon>Siculibacillus</taxon>
    </lineage>
</organism>
<keyword evidence="2 7" id="KW-0819">tRNA processing</keyword>
<comment type="function">
    <text evidence="1 7">RNaseP catalyzes the removal of the 5'-leader sequence from pre-tRNA to produce the mature 5'-terminus. It can also cleave other RNA substrates such as 4.5S RNA. The protein component plays an auxiliary but essential role in vivo by binding to the 5'-leader sequence and broadening the substrate specificity of the ribozyme.</text>
</comment>
<dbReference type="GO" id="GO:0030677">
    <property type="term" value="C:ribonuclease P complex"/>
    <property type="evidence" value="ECO:0007669"/>
    <property type="project" value="TreeGrafter"/>
</dbReference>
<evidence type="ECO:0000313" key="10">
    <source>
        <dbReference type="EMBL" id="TBW39265.1"/>
    </source>
</evidence>
<evidence type="ECO:0000256" key="7">
    <source>
        <dbReference type="HAMAP-Rule" id="MF_00227"/>
    </source>
</evidence>
<dbReference type="PROSITE" id="PS00648">
    <property type="entry name" value="RIBONUCLEASE_P"/>
    <property type="match status" value="1"/>
</dbReference>
<accession>A0A4V2KTY8</accession>
<gene>
    <name evidence="7 10" type="primary">rnpA</name>
    <name evidence="10" type="ORF">EYW49_07185</name>
</gene>